<evidence type="ECO:0000256" key="3">
    <source>
        <dbReference type="ARBA" id="ARBA00022475"/>
    </source>
</evidence>
<dbReference type="GO" id="GO:0043190">
    <property type="term" value="C:ATP-binding cassette (ABC) transporter complex"/>
    <property type="evidence" value="ECO:0007669"/>
    <property type="project" value="InterPro"/>
</dbReference>
<name>A0A7Y9I4A5_9ACTN</name>
<evidence type="ECO:0000256" key="1">
    <source>
        <dbReference type="ARBA" id="ARBA00004236"/>
    </source>
</evidence>
<dbReference type="RefSeq" id="WP_179749098.1">
    <property type="nucleotide sequence ID" value="NZ_JACCBU010000001.1"/>
</dbReference>
<evidence type="ECO:0000313" key="8">
    <source>
        <dbReference type="Proteomes" id="UP000569914"/>
    </source>
</evidence>
<dbReference type="EMBL" id="JACCBU010000001">
    <property type="protein sequence ID" value="NYE69969.1"/>
    <property type="molecule type" value="Genomic_DNA"/>
</dbReference>
<comment type="caution">
    <text evidence="7">The sequence shown here is derived from an EMBL/GenBank/DDBJ whole genome shotgun (WGS) entry which is preliminary data.</text>
</comment>
<dbReference type="AlphaFoldDB" id="A0A7Y9I4A5"/>
<dbReference type="Pfam" id="PF04069">
    <property type="entry name" value="OpuAC"/>
    <property type="match status" value="1"/>
</dbReference>
<dbReference type="CDD" id="cd13639">
    <property type="entry name" value="PBP2_OpuAC_like"/>
    <property type="match status" value="1"/>
</dbReference>
<dbReference type="PANTHER" id="PTHR47737:SF1">
    <property type="entry name" value="GLYCINE BETAINE_PROLINE BETAINE TRANSPORT SYSTEM PERMEASE PROTEIN PROW"/>
    <property type="match status" value="1"/>
</dbReference>
<keyword evidence="8" id="KW-1185">Reference proteome</keyword>
<dbReference type="Proteomes" id="UP000569914">
    <property type="component" value="Unassembled WGS sequence"/>
</dbReference>
<dbReference type="Gene3D" id="3.40.190.100">
    <property type="entry name" value="Glycine betaine-binding periplasmic protein, domain 2"/>
    <property type="match status" value="1"/>
</dbReference>
<protein>
    <submittedName>
        <fullName evidence="7">Glycine betaine/proline transport system substrate-binding protein</fullName>
    </submittedName>
</protein>
<reference evidence="7 8" key="1">
    <citation type="submission" date="2020-07" db="EMBL/GenBank/DDBJ databases">
        <title>Sequencing the genomes of 1000 actinobacteria strains.</title>
        <authorList>
            <person name="Klenk H.-P."/>
        </authorList>
    </citation>
    <scope>NUCLEOTIDE SEQUENCE [LARGE SCALE GENOMIC DNA]</scope>
    <source>
        <strain evidence="7 8">DSM 22083</strain>
    </source>
</reference>
<comment type="subcellular location">
    <subcellularLocation>
        <location evidence="1">Cell membrane</location>
    </subcellularLocation>
</comment>
<evidence type="ECO:0000256" key="2">
    <source>
        <dbReference type="ARBA" id="ARBA00022448"/>
    </source>
</evidence>
<proteinExistence type="predicted"/>
<keyword evidence="2" id="KW-0813">Transport</keyword>
<organism evidence="7 8">
    <name type="scientific">Microlunatus parietis</name>
    <dbReference type="NCBI Taxonomy" id="682979"/>
    <lineage>
        <taxon>Bacteria</taxon>
        <taxon>Bacillati</taxon>
        <taxon>Actinomycetota</taxon>
        <taxon>Actinomycetes</taxon>
        <taxon>Propionibacteriales</taxon>
        <taxon>Propionibacteriaceae</taxon>
        <taxon>Microlunatus</taxon>
    </lineage>
</organism>
<evidence type="ECO:0000313" key="7">
    <source>
        <dbReference type="EMBL" id="NYE69969.1"/>
    </source>
</evidence>
<dbReference type="PANTHER" id="PTHR47737">
    <property type="entry name" value="GLYCINE BETAINE/PROLINE BETAINE TRANSPORT SYSTEM PERMEASE PROTEIN PROW"/>
    <property type="match status" value="1"/>
</dbReference>
<sequence length="301" mass="33080">MIKKVRMLVVAAAVATFAALAACSPPSTTPAEPGGGEGKKDLKVGVFNGWDEGIAASELWKAILTEKGYNVELEYVDVAPGYTGLSTGDYDVIFDTWLPITHEDYIERFGDQIVDLGVWNDEAKLTVAVNEDAPIDSLADLAANADKFNNKIVGIESGAGLTKQMNDSAIPTYKLDKMEFVTSSTPAMLAELKAATDKGENVVVTLWRPHWAYDAFPIKDLEDPEGAMGATEEIHSFAKKDFETEFPELTPWFKNFKMDSKTLYSLENAMFNTEEKPDDYGPVVKKWISENQEWVDGLTAG</sequence>
<feature type="signal peptide" evidence="5">
    <location>
        <begin position="1"/>
        <end position="21"/>
    </location>
</feature>
<dbReference type="GO" id="GO:0031460">
    <property type="term" value="P:glycine betaine transport"/>
    <property type="evidence" value="ECO:0007669"/>
    <property type="project" value="TreeGrafter"/>
</dbReference>
<dbReference type="SUPFAM" id="SSF53850">
    <property type="entry name" value="Periplasmic binding protein-like II"/>
    <property type="match status" value="1"/>
</dbReference>
<dbReference type="InterPro" id="IPR007210">
    <property type="entry name" value="ABC_Gly_betaine_transp_sub-bd"/>
</dbReference>
<accession>A0A7Y9I4A5</accession>
<dbReference type="GO" id="GO:0005275">
    <property type="term" value="F:amine transmembrane transporter activity"/>
    <property type="evidence" value="ECO:0007669"/>
    <property type="project" value="TreeGrafter"/>
</dbReference>
<evidence type="ECO:0000259" key="6">
    <source>
        <dbReference type="Pfam" id="PF04069"/>
    </source>
</evidence>
<keyword evidence="3" id="KW-1003">Cell membrane</keyword>
<evidence type="ECO:0000256" key="4">
    <source>
        <dbReference type="ARBA" id="ARBA00023136"/>
    </source>
</evidence>
<feature type="chain" id="PRO_5038765717" evidence="5">
    <location>
        <begin position="22"/>
        <end position="301"/>
    </location>
</feature>
<keyword evidence="4" id="KW-0472">Membrane</keyword>
<dbReference type="PROSITE" id="PS51257">
    <property type="entry name" value="PROKAR_LIPOPROTEIN"/>
    <property type="match status" value="1"/>
</dbReference>
<keyword evidence="5" id="KW-0732">Signal</keyword>
<dbReference type="Gene3D" id="3.10.105.10">
    <property type="entry name" value="Dipeptide-binding Protein, Domain 3"/>
    <property type="match status" value="2"/>
</dbReference>
<feature type="domain" description="ABC-type glycine betaine transport system substrate-binding" evidence="6">
    <location>
        <begin position="40"/>
        <end position="289"/>
    </location>
</feature>
<gene>
    <name evidence="7" type="ORF">BKA15_001298</name>
</gene>
<dbReference type="GO" id="GO:0015226">
    <property type="term" value="F:carnitine transmembrane transporter activity"/>
    <property type="evidence" value="ECO:0007669"/>
    <property type="project" value="TreeGrafter"/>
</dbReference>
<dbReference type="GO" id="GO:0015871">
    <property type="term" value="P:choline transport"/>
    <property type="evidence" value="ECO:0007669"/>
    <property type="project" value="TreeGrafter"/>
</dbReference>
<evidence type="ECO:0000256" key="5">
    <source>
        <dbReference type="SAM" id="SignalP"/>
    </source>
</evidence>